<evidence type="ECO:0000313" key="3">
    <source>
        <dbReference type="Proteomes" id="UP000187408"/>
    </source>
</evidence>
<organism evidence="2 3">
    <name type="scientific">Desulfurobacterium indicum</name>
    <dbReference type="NCBI Taxonomy" id="1914305"/>
    <lineage>
        <taxon>Bacteria</taxon>
        <taxon>Pseudomonadati</taxon>
        <taxon>Aquificota</taxon>
        <taxon>Aquificia</taxon>
        <taxon>Desulfurobacteriales</taxon>
        <taxon>Desulfurobacteriaceae</taxon>
        <taxon>Desulfurobacterium</taxon>
    </lineage>
</organism>
<accession>A0A1R1MJQ8</accession>
<name>A0A1R1MJQ8_9BACT</name>
<protein>
    <recommendedName>
        <fullName evidence="1">DUF4145 domain-containing protein</fullName>
    </recommendedName>
</protein>
<keyword evidence="3" id="KW-1185">Reference proteome</keyword>
<dbReference type="OrthoDB" id="1417974at2"/>
<dbReference type="AlphaFoldDB" id="A0A1R1MJQ8"/>
<dbReference type="InterPro" id="IPR025285">
    <property type="entry name" value="DUF4145"/>
</dbReference>
<dbReference type="Proteomes" id="UP000187408">
    <property type="component" value="Unassembled WGS sequence"/>
</dbReference>
<evidence type="ECO:0000259" key="1">
    <source>
        <dbReference type="Pfam" id="PF13643"/>
    </source>
</evidence>
<proteinExistence type="predicted"/>
<dbReference type="STRING" id="1914305.BLW93_07870"/>
<reference evidence="2 3" key="1">
    <citation type="submission" date="2016-10" db="EMBL/GenBank/DDBJ databases">
        <title>Genome sequence of a sulfur-reducing bacterium Desulfurobacterium indicum K6013.</title>
        <authorList>
            <person name="Cao J."/>
            <person name="Shao Z."/>
            <person name="Alain K."/>
            <person name="Jebbar M."/>
        </authorList>
    </citation>
    <scope>NUCLEOTIDE SEQUENCE [LARGE SCALE GENOMIC DNA]</scope>
    <source>
        <strain evidence="2 3">K6013</strain>
    </source>
</reference>
<evidence type="ECO:0000313" key="2">
    <source>
        <dbReference type="EMBL" id="OMH39934.1"/>
    </source>
</evidence>
<comment type="caution">
    <text evidence="2">The sequence shown here is derived from an EMBL/GenBank/DDBJ whole genome shotgun (WGS) entry which is preliminary data.</text>
</comment>
<sequence>MVQLKCVCPECKTESHHFVVYLGHVENEKVLWEIPVVETFALVLCCKCKSKFIANFTVRKSLYNEAKEVIKDLYSQKAVNLLASELSTIPEPKEPYSHPSFPHKVAKFFTKLQQEEDPVIKLGIARAVLEVALNEVGAEGKTLYEKIQDVYEKRLITASLAEWSHIVRKFGNKALHELEAETEEAKEVENFCKFFLDLLFRIPAEIEAARSES</sequence>
<dbReference type="Pfam" id="PF13643">
    <property type="entry name" value="DUF4145"/>
    <property type="match status" value="1"/>
</dbReference>
<feature type="domain" description="DUF4145" evidence="1">
    <location>
        <begin position="125"/>
        <end position="189"/>
    </location>
</feature>
<dbReference type="EMBL" id="MOEN01000037">
    <property type="protein sequence ID" value="OMH39934.1"/>
    <property type="molecule type" value="Genomic_DNA"/>
</dbReference>
<dbReference type="RefSeq" id="WP_076713546.1">
    <property type="nucleotide sequence ID" value="NZ_MOEN01000037.1"/>
</dbReference>
<gene>
    <name evidence="2" type="ORF">BLW93_07870</name>
</gene>